<name>A0A1T4T6A6_9BACT</name>
<protein>
    <submittedName>
        <fullName evidence="1">Uncharacterized protein</fullName>
    </submittedName>
</protein>
<dbReference type="Proteomes" id="UP000190367">
    <property type="component" value="Unassembled WGS sequence"/>
</dbReference>
<dbReference type="STRING" id="634771.SAMN04488128_10440"/>
<dbReference type="EMBL" id="FUWZ01000004">
    <property type="protein sequence ID" value="SKA36035.1"/>
    <property type="molecule type" value="Genomic_DNA"/>
</dbReference>
<accession>A0A1T4T6A6</accession>
<dbReference type="AlphaFoldDB" id="A0A1T4T6A6"/>
<gene>
    <name evidence="1" type="ORF">SAMN04488128_10440</name>
</gene>
<sequence>MITEKAASNSSNAGTLGPFPVLPLIKKLTCLSLAHERCDRDNIDG</sequence>
<organism evidence="1 2">
    <name type="scientific">Chitinophaga eiseniae</name>
    <dbReference type="NCBI Taxonomy" id="634771"/>
    <lineage>
        <taxon>Bacteria</taxon>
        <taxon>Pseudomonadati</taxon>
        <taxon>Bacteroidota</taxon>
        <taxon>Chitinophagia</taxon>
        <taxon>Chitinophagales</taxon>
        <taxon>Chitinophagaceae</taxon>
        <taxon>Chitinophaga</taxon>
    </lineage>
</organism>
<proteinExistence type="predicted"/>
<evidence type="ECO:0000313" key="1">
    <source>
        <dbReference type="EMBL" id="SKA36035.1"/>
    </source>
</evidence>
<reference evidence="2" key="1">
    <citation type="submission" date="2017-02" db="EMBL/GenBank/DDBJ databases">
        <authorList>
            <person name="Varghese N."/>
            <person name="Submissions S."/>
        </authorList>
    </citation>
    <scope>NUCLEOTIDE SEQUENCE [LARGE SCALE GENOMIC DNA]</scope>
    <source>
        <strain evidence="2">DSM 22224</strain>
    </source>
</reference>
<keyword evidence="2" id="KW-1185">Reference proteome</keyword>
<evidence type="ECO:0000313" key="2">
    <source>
        <dbReference type="Proteomes" id="UP000190367"/>
    </source>
</evidence>